<accession>A0A239MXI2</accession>
<proteinExistence type="predicted"/>
<name>A0A239MXI2_9ACTN</name>
<evidence type="ECO:0008006" key="3">
    <source>
        <dbReference type="Google" id="ProtNLM"/>
    </source>
</evidence>
<evidence type="ECO:0000313" key="2">
    <source>
        <dbReference type="Proteomes" id="UP000198282"/>
    </source>
</evidence>
<dbReference type="OrthoDB" id="8899077at2"/>
<keyword evidence="2" id="KW-1185">Reference proteome</keyword>
<dbReference type="EMBL" id="FZOD01000046">
    <property type="protein sequence ID" value="SNT46569.1"/>
    <property type="molecule type" value="Genomic_DNA"/>
</dbReference>
<gene>
    <name evidence="1" type="ORF">SAMN05216276_104658</name>
</gene>
<organism evidence="1 2">
    <name type="scientific">Streptosporangium subroseum</name>
    <dbReference type="NCBI Taxonomy" id="106412"/>
    <lineage>
        <taxon>Bacteria</taxon>
        <taxon>Bacillati</taxon>
        <taxon>Actinomycetota</taxon>
        <taxon>Actinomycetes</taxon>
        <taxon>Streptosporangiales</taxon>
        <taxon>Streptosporangiaceae</taxon>
        <taxon>Streptosporangium</taxon>
    </lineage>
</organism>
<dbReference type="Proteomes" id="UP000198282">
    <property type="component" value="Unassembled WGS sequence"/>
</dbReference>
<dbReference type="InterPro" id="IPR011200">
    <property type="entry name" value="UCP012608"/>
</dbReference>
<dbReference type="AlphaFoldDB" id="A0A239MXI2"/>
<protein>
    <recommendedName>
        <fullName evidence="3">DUF2332 domain-containing protein</fullName>
    </recommendedName>
</protein>
<reference evidence="1 2" key="1">
    <citation type="submission" date="2017-06" db="EMBL/GenBank/DDBJ databases">
        <authorList>
            <person name="Kim H.J."/>
            <person name="Triplett B.A."/>
        </authorList>
    </citation>
    <scope>NUCLEOTIDE SEQUENCE [LARGE SCALE GENOMIC DNA]</scope>
    <source>
        <strain evidence="1 2">CGMCC 4.2132</strain>
    </source>
</reference>
<dbReference type="RefSeq" id="WP_089211353.1">
    <property type="nucleotide sequence ID" value="NZ_FZOD01000046.1"/>
</dbReference>
<evidence type="ECO:0000313" key="1">
    <source>
        <dbReference type="EMBL" id="SNT46569.1"/>
    </source>
</evidence>
<dbReference type="Pfam" id="PF10094">
    <property type="entry name" value="DUF2332"/>
    <property type="match status" value="1"/>
</dbReference>
<sequence length="319" mass="35612">MDTAELYLRFAVREVREHSPAYENLARGIAADARLLALIDDLPPIKRQPNLLLASVRFLGGPVADFAPFQSWVVRHWAEVRDTILTRRTQTNEVGRCASLLPMLAGLAQPLALIEVGASAGLCLYPDRYRYHYDDLPAVGPADSPVVLACRTNGKVPVPERVPEVVWRAGLDLNPLDVRDEEEMRWLECLVWPGQDERLLRLRGAVRVVREDPPHLVRGDLNETLPDLVALAPKEATVVVFHSAVLPYLEPEARDRFVSAVRSLPVRWISNEGSPRLPSMLARLEHGLPEDRLAFLPALDGEPVAMAGPHGEWLNWLDA</sequence>